<keyword evidence="2" id="KW-1185">Reference proteome</keyword>
<protein>
    <submittedName>
        <fullName evidence="1">Uncharacterized protein</fullName>
    </submittedName>
</protein>
<proteinExistence type="predicted"/>
<evidence type="ECO:0000313" key="1">
    <source>
        <dbReference type="EMBL" id="GFY51845.1"/>
    </source>
</evidence>
<dbReference type="Proteomes" id="UP000886998">
    <property type="component" value="Unassembled WGS sequence"/>
</dbReference>
<dbReference type="EMBL" id="BMAV01008340">
    <property type="protein sequence ID" value="GFY51845.1"/>
    <property type="molecule type" value="Genomic_DNA"/>
</dbReference>
<dbReference type="AlphaFoldDB" id="A0A8X6XDZ7"/>
<comment type="caution">
    <text evidence="1">The sequence shown here is derived from an EMBL/GenBank/DDBJ whole genome shotgun (WGS) entry which is preliminary data.</text>
</comment>
<reference evidence="1" key="1">
    <citation type="submission" date="2020-08" db="EMBL/GenBank/DDBJ databases">
        <title>Multicomponent nature underlies the extraordinary mechanical properties of spider dragline silk.</title>
        <authorList>
            <person name="Kono N."/>
            <person name="Nakamura H."/>
            <person name="Mori M."/>
            <person name="Yoshida Y."/>
            <person name="Ohtoshi R."/>
            <person name="Malay A.D."/>
            <person name="Moran D.A.P."/>
            <person name="Tomita M."/>
            <person name="Numata K."/>
            <person name="Arakawa K."/>
        </authorList>
    </citation>
    <scope>NUCLEOTIDE SEQUENCE</scope>
</reference>
<evidence type="ECO:0000313" key="2">
    <source>
        <dbReference type="Proteomes" id="UP000886998"/>
    </source>
</evidence>
<accession>A0A8X6XDZ7</accession>
<name>A0A8X6XDZ7_9ARAC</name>
<gene>
    <name evidence="1" type="ORF">TNIN_280231</name>
</gene>
<organism evidence="1 2">
    <name type="scientific">Trichonephila inaurata madagascariensis</name>
    <dbReference type="NCBI Taxonomy" id="2747483"/>
    <lineage>
        <taxon>Eukaryota</taxon>
        <taxon>Metazoa</taxon>
        <taxon>Ecdysozoa</taxon>
        <taxon>Arthropoda</taxon>
        <taxon>Chelicerata</taxon>
        <taxon>Arachnida</taxon>
        <taxon>Araneae</taxon>
        <taxon>Araneomorphae</taxon>
        <taxon>Entelegynae</taxon>
        <taxon>Araneoidea</taxon>
        <taxon>Nephilidae</taxon>
        <taxon>Trichonephila</taxon>
        <taxon>Trichonephila inaurata</taxon>
    </lineage>
</organism>
<sequence>MVKTNNSRIPKTAGKFCQNFSLDTPLDLCPSVHFPSTNGCHHRCDPKTVTMVMDDGPTLEADVLAMHVMRLWRPPS</sequence>